<proteinExistence type="predicted"/>
<dbReference type="Proteomes" id="UP000184603">
    <property type="component" value="Unassembled WGS sequence"/>
</dbReference>
<keyword evidence="2" id="KW-1185">Reference proteome</keyword>
<dbReference type="EMBL" id="FRFE01000014">
    <property type="protein sequence ID" value="SHO49547.1"/>
    <property type="molecule type" value="Genomic_DNA"/>
</dbReference>
<accession>A0A1M7YAB2</accession>
<sequence length="74" mass="8401">MPGLQLQGRSKNLHCRLIDSCYYRKACNGKIRYRPFLCAANLGKYVHIGSFHSISAILFGQVKRLVGDGDQIFR</sequence>
<dbReference type="STRING" id="1121416.SAMN02745220_02894"/>
<organism evidence="1 2">
    <name type="scientific">Desulfopila aestuarii DSM 18488</name>
    <dbReference type="NCBI Taxonomy" id="1121416"/>
    <lineage>
        <taxon>Bacteria</taxon>
        <taxon>Pseudomonadati</taxon>
        <taxon>Thermodesulfobacteriota</taxon>
        <taxon>Desulfobulbia</taxon>
        <taxon>Desulfobulbales</taxon>
        <taxon>Desulfocapsaceae</taxon>
        <taxon>Desulfopila</taxon>
    </lineage>
</organism>
<evidence type="ECO:0000313" key="1">
    <source>
        <dbReference type="EMBL" id="SHO49547.1"/>
    </source>
</evidence>
<evidence type="ECO:0000313" key="2">
    <source>
        <dbReference type="Proteomes" id="UP000184603"/>
    </source>
</evidence>
<dbReference type="AlphaFoldDB" id="A0A1M7YAB2"/>
<reference evidence="1 2" key="1">
    <citation type="submission" date="2016-12" db="EMBL/GenBank/DDBJ databases">
        <authorList>
            <person name="Song W.-J."/>
            <person name="Kurnit D.M."/>
        </authorList>
    </citation>
    <scope>NUCLEOTIDE SEQUENCE [LARGE SCALE GENOMIC DNA]</scope>
    <source>
        <strain evidence="1 2">DSM 18488</strain>
    </source>
</reference>
<gene>
    <name evidence="1" type="ORF">SAMN02745220_02894</name>
</gene>
<name>A0A1M7YAB2_9BACT</name>
<protein>
    <submittedName>
        <fullName evidence="1">Uncharacterized protein</fullName>
    </submittedName>
</protein>